<keyword evidence="5" id="KW-1185">Reference proteome</keyword>
<organism evidence="4 5">
    <name type="scientific">Hymenobacter artigasi</name>
    <dbReference type="NCBI Taxonomy" id="2719616"/>
    <lineage>
        <taxon>Bacteria</taxon>
        <taxon>Pseudomonadati</taxon>
        <taxon>Bacteroidota</taxon>
        <taxon>Cytophagia</taxon>
        <taxon>Cytophagales</taxon>
        <taxon>Hymenobacteraceae</taxon>
        <taxon>Hymenobacter</taxon>
    </lineage>
</organism>
<dbReference type="Proteomes" id="UP000717634">
    <property type="component" value="Unassembled WGS sequence"/>
</dbReference>
<proteinExistence type="inferred from homology"/>
<evidence type="ECO:0000256" key="1">
    <source>
        <dbReference type="ARBA" id="ARBA00005564"/>
    </source>
</evidence>
<sequence length="398" mass="42122">MTDFPVYRGRLRFLGGLGLLSITLLAGCARPAGGSSAAAKDYWLYVGTNVGNEQENTIFLYRVDAATGAFTRVSAQHGGASPTYLTLSANHRFLYAVSETQTFRGAPGGGVSAFAVAPRTGDLTLLNQQPSNGASPCYISLDHTGKTALVANYVSGNVSALPVAPDGQLGAPTTDQHTGSGPHKNQTSPHAHCLLPDPANKFAFAVNLGTDRVYGYRLDPAKSQLTRAAEPAFVAKPGAGPRHLVFHPDGKHAYLINELNSTVTALAYDAAAGRFRELQTLSALPAGYTGENSCADIHVSRNGLFLYASNRGHNSIAVFAIDTSNGTLVPIQDVDTQGKTPRNFTLDPSGRLLLVANQNSNNIFSYRVDPQSGLLTPTGQSTEVPSPMFLQVTEDFGR</sequence>
<reference evidence="4 5" key="1">
    <citation type="submission" date="2020-03" db="EMBL/GenBank/DDBJ databases">
        <title>Genomic Encyclopedia of Type Strains, Phase IV (KMG-V): Genome sequencing to study the core and pangenomes of soil and plant-associated prokaryotes.</title>
        <authorList>
            <person name="Whitman W."/>
        </authorList>
    </citation>
    <scope>NUCLEOTIDE SEQUENCE [LARGE SCALE GENOMIC DNA]</scope>
    <source>
        <strain evidence="4 5">1B</strain>
    </source>
</reference>
<dbReference type="RefSeq" id="WP_168674059.1">
    <property type="nucleotide sequence ID" value="NZ_JAAVTK010000009.1"/>
</dbReference>
<dbReference type="PANTHER" id="PTHR30344">
    <property type="entry name" value="6-PHOSPHOGLUCONOLACTONASE-RELATED"/>
    <property type="match status" value="1"/>
</dbReference>
<dbReference type="Pfam" id="PF10282">
    <property type="entry name" value="Lactonase"/>
    <property type="match status" value="1"/>
</dbReference>
<keyword evidence="2" id="KW-0313">Glucose metabolism</keyword>
<dbReference type="Gene3D" id="2.130.10.10">
    <property type="entry name" value="YVTN repeat-like/Quinoprotein amine dehydrogenase"/>
    <property type="match status" value="1"/>
</dbReference>
<protein>
    <submittedName>
        <fullName evidence="4">6-phosphogluconolactonase</fullName>
        <ecNumber evidence="4">3.1.1.31</ecNumber>
    </submittedName>
</protein>
<evidence type="ECO:0000313" key="5">
    <source>
        <dbReference type="Proteomes" id="UP000717634"/>
    </source>
</evidence>
<dbReference type="GO" id="GO:0017057">
    <property type="term" value="F:6-phosphogluconolactonase activity"/>
    <property type="evidence" value="ECO:0007669"/>
    <property type="project" value="UniProtKB-EC"/>
</dbReference>
<comment type="caution">
    <text evidence="4">The sequence shown here is derived from an EMBL/GenBank/DDBJ whole genome shotgun (WGS) entry which is preliminary data.</text>
</comment>
<name>A0ABX1HN91_9BACT</name>
<evidence type="ECO:0000256" key="3">
    <source>
        <dbReference type="SAM" id="MobiDB-lite"/>
    </source>
</evidence>
<dbReference type="InterPro" id="IPR019405">
    <property type="entry name" value="Lactonase_7-beta_prop"/>
</dbReference>
<dbReference type="InterPro" id="IPR011048">
    <property type="entry name" value="Haem_d1_sf"/>
</dbReference>
<dbReference type="SUPFAM" id="SSF51004">
    <property type="entry name" value="C-terminal (heme d1) domain of cytochrome cd1-nitrite reductase"/>
    <property type="match status" value="1"/>
</dbReference>
<dbReference type="InterPro" id="IPR015943">
    <property type="entry name" value="WD40/YVTN_repeat-like_dom_sf"/>
</dbReference>
<gene>
    <name evidence="4" type="ORF">HBN54_003061</name>
</gene>
<keyword evidence="2" id="KW-0119">Carbohydrate metabolism</keyword>
<dbReference type="EMBL" id="JAAVTK010000009">
    <property type="protein sequence ID" value="NKI90457.1"/>
    <property type="molecule type" value="Genomic_DNA"/>
</dbReference>
<comment type="similarity">
    <text evidence="1">Belongs to the cycloisomerase 2 family.</text>
</comment>
<dbReference type="EC" id="3.1.1.31" evidence="4"/>
<evidence type="ECO:0000313" key="4">
    <source>
        <dbReference type="EMBL" id="NKI90457.1"/>
    </source>
</evidence>
<dbReference type="PANTHER" id="PTHR30344:SF1">
    <property type="entry name" value="6-PHOSPHOGLUCONOLACTONASE"/>
    <property type="match status" value="1"/>
</dbReference>
<evidence type="ECO:0000256" key="2">
    <source>
        <dbReference type="ARBA" id="ARBA00022526"/>
    </source>
</evidence>
<feature type="region of interest" description="Disordered" evidence="3">
    <location>
        <begin position="165"/>
        <end position="192"/>
    </location>
</feature>
<accession>A0ABX1HN91</accession>
<feature type="compositionally biased region" description="Polar residues" evidence="3">
    <location>
        <begin position="171"/>
        <end position="189"/>
    </location>
</feature>
<keyword evidence="4" id="KW-0378">Hydrolase</keyword>
<dbReference type="InterPro" id="IPR050282">
    <property type="entry name" value="Cycloisomerase_2"/>
</dbReference>